<organism evidence="9 10">
    <name type="scientific">Nocardioides malaquae</name>
    <dbReference type="NCBI Taxonomy" id="2773426"/>
    <lineage>
        <taxon>Bacteria</taxon>
        <taxon>Bacillati</taxon>
        <taxon>Actinomycetota</taxon>
        <taxon>Actinomycetes</taxon>
        <taxon>Propionibacteriales</taxon>
        <taxon>Nocardioidaceae</taxon>
        <taxon>Nocardioides</taxon>
    </lineage>
</organism>
<dbReference type="HAMAP" id="MF_02065">
    <property type="entry name" value="MltG"/>
    <property type="match status" value="1"/>
</dbReference>
<comment type="catalytic activity">
    <reaction evidence="7">
        <text>a peptidoglycan chain = a peptidoglycan chain with N-acetyl-1,6-anhydromuramyl-[peptide] at the reducing end + a peptidoglycan chain with N-acetylglucosamine at the non-reducing end.</text>
        <dbReference type="EC" id="4.2.2.29"/>
    </reaction>
</comment>
<dbReference type="RefSeq" id="WP_193637664.1">
    <property type="nucleotide sequence ID" value="NZ_JADCSA010000005.1"/>
</dbReference>
<feature type="region of interest" description="Disordered" evidence="8">
    <location>
        <begin position="1"/>
        <end position="24"/>
    </location>
</feature>
<evidence type="ECO:0000256" key="2">
    <source>
        <dbReference type="ARBA" id="ARBA00022692"/>
    </source>
</evidence>
<dbReference type="Pfam" id="PF02618">
    <property type="entry name" value="YceG"/>
    <property type="match status" value="1"/>
</dbReference>
<keyword evidence="10" id="KW-1185">Reference proteome</keyword>
<feature type="site" description="Important for catalytic activity" evidence="7">
    <location>
        <position position="255"/>
    </location>
</feature>
<dbReference type="EC" id="4.2.2.29" evidence="7"/>
<evidence type="ECO:0000256" key="8">
    <source>
        <dbReference type="SAM" id="MobiDB-lite"/>
    </source>
</evidence>
<evidence type="ECO:0000256" key="5">
    <source>
        <dbReference type="ARBA" id="ARBA00023239"/>
    </source>
</evidence>
<dbReference type="InterPro" id="IPR003770">
    <property type="entry name" value="MLTG-like"/>
</dbReference>
<evidence type="ECO:0000256" key="1">
    <source>
        <dbReference type="ARBA" id="ARBA00022475"/>
    </source>
</evidence>
<dbReference type="NCBIfam" id="TIGR00247">
    <property type="entry name" value="endolytic transglycosylase MltG"/>
    <property type="match status" value="1"/>
</dbReference>
<dbReference type="EMBL" id="JADCSA010000005">
    <property type="protein sequence ID" value="MBE7324333.1"/>
    <property type="molecule type" value="Genomic_DNA"/>
</dbReference>
<evidence type="ECO:0000256" key="7">
    <source>
        <dbReference type="HAMAP-Rule" id="MF_02065"/>
    </source>
</evidence>
<evidence type="ECO:0000256" key="4">
    <source>
        <dbReference type="ARBA" id="ARBA00023136"/>
    </source>
</evidence>
<feature type="transmembrane region" description="Helical" evidence="7">
    <location>
        <begin position="30"/>
        <end position="50"/>
    </location>
</feature>
<comment type="function">
    <text evidence="7">Functions as a peptidoglycan terminase that cleaves nascent peptidoglycan strands endolytically to terminate their elongation.</text>
</comment>
<dbReference type="PANTHER" id="PTHR30518">
    <property type="entry name" value="ENDOLYTIC MUREIN TRANSGLYCOSYLASE"/>
    <property type="match status" value="1"/>
</dbReference>
<proteinExistence type="inferred from homology"/>
<gene>
    <name evidence="7 9" type="primary">mltG</name>
    <name evidence="9" type="ORF">IEQ44_06680</name>
</gene>
<protein>
    <recommendedName>
        <fullName evidence="7">Endolytic murein transglycosylase</fullName>
        <ecNumber evidence="7">4.2.2.29</ecNumber>
    </recommendedName>
    <alternativeName>
        <fullName evidence="7">Peptidoglycan lytic transglycosylase</fullName>
    </alternativeName>
    <alternativeName>
        <fullName evidence="7">Peptidoglycan polymerization terminase</fullName>
    </alternativeName>
</protein>
<dbReference type="Gene3D" id="3.30.160.60">
    <property type="entry name" value="Classic Zinc Finger"/>
    <property type="match status" value="1"/>
</dbReference>
<keyword evidence="1 7" id="KW-1003">Cell membrane</keyword>
<comment type="similarity">
    <text evidence="7">Belongs to the transglycosylase MltG family.</text>
</comment>
<dbReference type="Proteomes" id="UP000756387">
    <property type="component" value="Unassembled WGS sequence"/>
</dbReference>
<evidence type="ECO:0000313" key="9">
    <source>
        <dbReference type="EMBL" id="MBE7324333.1"/>
    </source>
</evidence>
<keyword evidence="5 7" id="KW-0456">Lyase</keyword>
<keyword evidence="3 7" id="KW-1133">Transmembrane helix</keyword>
<keyword evidence="6 7" id="KW-0961">Cell wall biogenesis/degradation</keyword>
<keyword evidence="2 7" id="KW-0812">Transmembrane</keyword>
<feature type="compositionally biased region" description="Basic and acidic residues" evidence="8">
    <location>
        <begin position="1"/>
        <end position="15"/>
    </location>
</feature>
<evidence type="ECO:0000256" key="6">
    <source>
        <dbReference type="ARBA" id="ARBA00023316"/>
    </source>
</evidence>
<dbReference type="Gene3D" id="3.30.1490.480">
    <property type="entry name" value="Endolytic murein transglycosylase"/>
    <property type="match status" value="1"/>
</dbReference>
<comment type="subcellular location">
    <subcellularLocation>
        <location evidence="7">Cell membrane</location>
        <topology evidence="7">Single-pass membrane protein</topology>
    </subcellularLocation>
</comment>
<reference evidence="9 10" key="1">
    <citation type="submission" date="2020-10" db="EMBL/GenBank/DDBJ databases">
        <title>Nocardioides sp. isolated from sludge.</title>
        <authorList>
            <person name="Zhang X."/>
        </authorList>
    </citation>
    <scope>NUCLEOTIDE SEQUENCE [LARGE SCALE GENOMIC DNA]</scope>
    <source>
        <strain evidence="9 10">Y6</strain>
    </source>
</reference>
<dbReference type="CDD" id="cd08010">
    <property type="entry name" value="MltG_like"/>
    <property type="match status" value="1"/>
</dbReference>
<evidence type="ECO:0000256" key="3">
    <source>
        <dbReference type="ARBA" id="ARBA00022989"/>
    </source>
</evidence>
<sequence>MHDDGAAATHERSHPPEGGARKARKRRGPVGIVVILLVVALACAGLYLGVSKGVDWVQAQFGAAEDYSGAGAGEVLFEVKPGDSAAAIGRGLKEAGVVASVDAFINAATADSRSSGIQVGHYRMREQMSATQALETLLDPANQVRNTVTVPEGLRVVDIVDILVEKTDFGRGQFEKALDDPEALGLPDYAQGNPEGYLFPATYDVGPKDRPADILAAMVDRWRQAADDADLEGRADAMGISPAELMTVASLVEAEGRGDDMPKIARAIYNRLEPSNTETNGRLQIDATVNYALGRKGIVTVDADDRAVDSPYNTYANAGLPPTPIEAPGDDAISAAANPAEGPWLYWVTVNLATGETKFAETLAEHNVYVAEYREYCTTSDAC</sequence>
<dbReference type="PANTHER" id="PTHR30518:SF2">
    <property type="entry name" value="ENDOLYTIC MUREIN TRANSGLYCOSYLASE"/>
    <property type="match status" value="1"/>
</dbReference>
<evidence type="ECO:0000313" key="10">
    <source>
        <dbReference type="Proteomes" id="UP000756387"/>
    </source>
</evidence>
<name>A0ABR9RS11_9ACTN</name>
<comment type="caution">
    <text evidence="9">The sequence shown here is derived from an EMBL/GenBank/DDBJ whole genome shotgun (WGS) entry which is preliminary data.</text>
</comment>
<keyword evidence="4 7" id="KW-0472">Membrane</keyword>
<accession>A0ABR9RS11</accession>